<name>X1TVA0_9ZZZZ</name>
<dbReference type="EMBL" id="BARW01007037">
    <property type="protein sequence ID" value="GAI83949.1"/>
    <property type="molecule type" value="Genomic_DNA"/>
</dbReference>
<accession>X1TVA0</accession>
<proteinExistence type="predicted"/>
<feature type="transmembrane region" description="Helical" evidence="1">
    <location>
        <begin position="6"/>
        <end position="24"/>
    </location>
</feature>
<dbReference type="AlphaFoldDB" id="X1TVA0"/>
<keyword evidence="1" id="KW-0812">Transmembrane</keyword>
<keyword evidence="1" id="KW-1133">Transmembrane helix</keyword>
<comment type="caution">
    <text evidence="2">The sequence shown here is derived from an EMBL/GenBank/DDBJ whole genome shotgun (WGS) entry which is preliminary data.</text>
</comment>
<evidence type="ECO:0000313" key="2">
    <source>
        <dbReference type="EMBL" id="GAI83949.1"/>
    </source>
</evidence>
<protein>
    <submittedName>
        <fullName evidence="2">Uncharacterized protein</fullName>
    </submittedName>
</protein>
<reference evidence="2" key="1">
    <citation type="journal article" date="2014" name="Front. Microbiol.">
        <title>High frequency of phylogenetically diverse reductive dehalogenase-homologous genes in deep subseafloor sedimentary metagenomes.</title>
        <authorList>
            <person name="Kawai M."/>
            <person name="Futagami T."/>
            <person name="Toyoda A."/>
            <person name="Takaki Y."/>
            <person name="Nishi S."/>
            <person name="Hori S."/>
            <person name="Arai W."/>
            <person name="Tsubouchi T."/>
            <person name="Morono Y."/>
            <person name="Uchiyama I."/>
            <person name="Ito T."/>
            <person name="Fujiyama A."/>
            <person name="Inagaki F."/>
            <person name="Takami H."/>
        </authorList>
    </citation>
    <scope>NUCLEOTIDE SEQUENCE</scope>
    <source>
        <strain evidence="2">Expedition CK06-06</strain>
    </source>
</reference>
<gene>
    <name evidence="2" type="ORF">S12H4_14724</name>
</gene>
<organism evidence="2">
    <name type="scientific">marine sediment metagenome</name>
    <dbReference type="NCBI Taxonomy" id="412755"/>
    <lineage>
        <taxon>unclassified sequences</taxon>
        <taxon>metagenomes</taxon>
        <taxon>ecological metagenomes</taxon>
    </lineage>
</organism>
<evidence type="ECO:0000256" key="1">
    <source>
        <dbReference type="SAM" id="Phobius"/>
    </source>
</evidence>
<keyword evidence="1" id="KW-0472">Membrane</keyword>
<sequence>MDWDPILFWVMIFLWIITPAFIFYEEISERRALKAEREEELTK</sequence>